<organism evidence="1 2">
    <name type="scientific">Gigaspora margarita</name>
    <dbReference type="NCBI Taxonomy" id="4874"/>
    <lineage>
        <taxon>Eukaryota</taxon>
        <taxon>Fungi</taxon>
        <taxon>Fungi incertae sedis</taxon>
        <taxon>Mucoromycota</taxon>
        <taxon>Glomeromycotina</taxon>
        <taxon>Glomeromycetes</taxon>
        <taxon>Diversisporales</taxon>
        <taxon>Gigasporaceae</taxon>
        <taxon>Gigaspora</taxon>
    </lineage>
</organism>
<gene>
    <name evidence="1" type="ORF">GMARGA_LOCUS29721</name>
</gene>
<feature type="non-terminal residue" evidence="1">
    <location>
        <position position="1"/>
    </location>
</feature>
<dbReference type="InterPro" id="IPR012337">
    <property type="entry name" value="RNaseH-like_sf"/>
</dbReference>
<dbReference type="Proteomes" id="UP000789901">
    <property type="component" value="Unassembled WGS sequence"/>
</dbReference>
<dbReference type="SUPFAM" id="SSF53098">
    <property type="entry name" value="Ribonuclease H-like"/>
    <property type="match status" value="1"/>
</dbReference>
<name>A0ABN7WE63_GIGMA</name>
<accession>A0ABN7WE63</accession>
<reference evidence="1 2" key="1">
    <citation type="submission" date="2021-06" db="EMBL/GenBank/DDBJ databases">
        <authorList>
            <person name="Kallberg Y."/>
            <person name="Tangrot J."/>
            <person name="Rosling A."/>
        </authorList>
    </citation>
    <scope>NUCLEOTIDE SEQUENCE [LARGE SCALE GENOMIC DNA]</scope>
    <source>
        <strain evidence="1 2">120-4 pot B 10/14</strain>
    </source>
</reference>
<keyword evidence="2" id="KW-1185">Reference proteome</keyword>
<dbReference type="EMBL" id="CAJVQB010040532">
    <property type="protein sequence ID" value="CAG8828516.1"/>
    <property type="molecule type" value="Genomic_DNA"/>
</dbReference>
<evidence type="ECO:0000313" key="1">
    <source>
        <dbReference type="EMBL" id="CAG8828516.1"/>
    </source>
</evidence>
<sequence>DLVKSLVKILEPFNNTTEYFSTSRYSTIVFIHLLIEAMKVYYIKNINPNEYDNNTKETCDNTIEECRLQLHQLMNVQLPISNEYAILSSTKNHSSNNMFNELIFGSTQRLQELTDELDFYLDLRQTLVAFPDIDPLLWWR</sequence>
<comment type="caution">
    <text evidence="1">The sequence shown here is derived from an EMBL/GenBank/DDBJ whole genome shotgun (WGS) entry which is preliminary data.</text>
</comment>
<proteinExistence type="predicted"/>
<evidence type="ECO:0000313" key="2">
    <source>
        <dbReference type="Proteomes" id="UP000789901"/>
    </source>
</evidence>
<protein>
    <submittedName>
        <fullName evidence="1">41513_t:CDS:1</fullName>
    </submittedName>
</protein>